<protein>
    <submittedName>
        <fullName evidence="3">Odorant-binding protein 33</fullName>
    </submittedName>
</protein>
<dbReference type="SMART" id="SM00708">
    <property type="entry name" value="PhBP"/>
    <property type="match status" value="1"/>
</dbReference>
<dbReference type="EMBL" id="KY810180">
    <property type="protein sequence ID" value="ASA40072.1"/>
    <property type="molecule type" value="mRNA"/>
</dbReference>
<gene>
    <name evidence="3" type="primary">OBP33</name>
</gene>
<dbReference type="GO" id="GO:0007608">
    <property type="term" value="P:sensory perception of smell"/>
    <property type="evidence" value="ECO:0007669"/>
    <property type="project" value="TreeGrafter"/>
</dbReference>
<accession>A0A1Z2R8N2</accession>
<dbReference type="CDD" id="cd23992">
    <property type="entry name" value="PBP_GOBP"/>
    <property type="match status" value="1"/>
</dbReference>
<dbReference type="SUPFAM" id="SSF47565">
    <property type="entry name" value="Insect pheromone/odorant-binding proteins"/>
    <property type="match status" value="1"/>
</dbReference>
<name>A0A1Z2R8N2_HELAU</name>
<dbReference type="AlphaFoldDB" id="A0A1Z2R8N2"/>
<dbReference type="InterPro" id="IPR006170">
    <property type="entry name" value="PBP/GOBP"/>
</dbReference>
<keyword evidence="1 2" id="KW-0732">Signal</keyword>
<dbReference type="GO" id="GO:0005615">
    <property type="term" value="C:extracellular space"/>
    <property type="evidence" value="ECO:0007669"/>
    <property type="project" value="TreeGrafter"/>
</dbReference>
<feature type="signal peptide" evidence="2">
    <location>
        <begin position="1"/>
        <end position="20"/>
    </location>
</feature>
<evidence type="ECO:0000256" key="2">
    <source>
        <dbReference type="SAM" id="SignalP"/>
    </source>
</evidence>
<dbReference type="GO" id="GO:0005549">
    <property type="term" value="F:odorant binding"/>
    <property type="evidence" value="ECO:0007669"/>
    <property type="project" value="InterPro"/>
</dbReference>
<evidence type="ECO:0000256" key="1">
    <source>
        <dbReference type="ARBA" id="ARBA00022729"/>
    </source>
</evidence>
<reference evidence="3" key="1">
    <citation type="journal article" date="2017" name="PLoS ONE">
        <title>Candidate odorant binding proteins and chemosensory proteins in the larval chemosensory tissues of two closely related noctuidae moths, Helicoverpa armigera and H. assulta.</title>
        <authorList>
            <person name="Chang H."/>
            <person name="Ai D."/>
            <person name="Zhang J."/>
            <person name="Dong S."/>
            <person name="Liu Y."/>
            <person name="Wang G."/>
        </authorList>
    </citation>
    <scope>NUCLEOTIDE SEQUENCE</scope>
</reference>
<dbReference type="PANTHER" id="PTHR11857">
    <property type="entry name" value="ODORANT BINDING PROTEIN-RELATED"/>
    <property type="match status" value="1"/>
</dbReference>
<dbReference type="Pfam" id="PF01395">
    <property type="entry name" value="PBP_GOBP"/>
    <property type="match status" value="1"/>
</dbReference>
<organism evidence="3">
    <name type="scientific">Helicoverpa assulta</name>
    <name type="common">Oriental tobacco budworm</name>
    <name type="synonym">Heliothis assulta</name>
    <dbReference type="NCBI Taxonomy" id="52344"/>
    <lineage>
        <taxon>Eukaryota</taxon>
        <taxon>Metazoa</taxon>
        <taxon>Ecdysozoa</taxon>
        <taxon>Arthropoda</taxon>
        <taxon>Hexapoda</taxon>
        <taxon>Insecta</taxon>
        <taxon>Pterygota</taxon>
        <taxon>Neoptera</taxon>
        <taxon>Endopterygota</taxon>
        <taxon>Lepidoptera</taxon>
        <taxon>Glossata</taxon>
        <taxon>Ditrysia</taxon>
        <taxon>Noctuoidea</taxon>
        <taxon>Noctuidae</taxon>
        <taxon>Heliothinae</taxon>
        <taxon>Helicoverpa</taxon>
    </lineage>
</organism>
<proteinExistence type="evidence at transcript level"/>
<dbReference type="InterPro" id="IPR036728">
    <property type="entry name" value="PBP_GOBP_sf"/>
</dbReference>
<feature type="chain" id="PRO_5012554596" evidence="2">
    <location>
        <begin position="21"/>
        <end position="152"/>
    </location>
</feature>
<dbReference type="Gene3D" id="1.10.238.20">
    <property type="entry name" value="Pheromone/general odorant binding protein domain"/>
    <property type="match status" value="1"/>
</dbReference>
<evidence type="ECO:0000313" key="3">
    <source>
        <dbReference type="EMBL" id="ASA40072.1"/>
    </source>
</evidence>
<sequence>MFAQTFVSFAVLALFKNALAISDDLKSQIQTKFLTVGAECLKEHPISIDDVASFKSKVFPEGENAGCFTACIFNKLGLIDDEGKLSHLTALENAKKVFEDEEEIKNIEAFLTTCASVNDEEVSDGEKGCDRAKLAYNCFIKNIEQLGFDIDF</sequence>